<evidence type="ECO:0000256" key="3">
    <source>
        <dbReference type="ARBA" id="ARBA00022792"/>
    </source>
</evidence>
<keyword evidence="2" id="KW-0812">Transmembrane</keyword>
<keyword evidence="3" id="KW-0999">Mitochondrion inner membrane</keyword>
<evidence type="ECO:0000256" key="5">
    <source>
        <dbReference type="ARBA" id="ARBA00023136"/>
    </source>
</evidence>
<feature type="compositionally biased region" description="Pro residues" evidence="6">
    <location>
        <begin position="46"/>
        <end position="66"/>
    </location>
</feature>
<evidence type="ECO:0000313" key="8">
    <source>
        <dbReference type="Proteomes" id="UP000606974"/>
    </source>
</evidence>
<gene>
    <name evidence="7" type="ORF">GJ744_001390</name>
</gene>
<reference evidence="7" key="1">
    <citation type="submission" date="2020-02" db="EMBL/GenBank/DDBJ databases">
        <authorList>
            <person name="Palmer J.M."/>
        </authorList>
    </citation>
    <scope>NUCLEOTIDE SEQUENCE</scope>
    <source>
        <strain evidence="7">EPUS1.4</strain>
        <tissue evidence="7">Thallus</tissue>
    </source>
</reference>
<keyword evidence="8" id="KW-1185">Reference proteome</keyword>
<dbReference type="GO" id="GO:0016020">
    <property type="term" value="C:membrane"/>
    <property type="evidence" value="ECO:0007669"/>
    <property type="project" value="UniProtKB-SubCell"/>
</dbReference>
<dbReference type="Gene3D" id="1.50.40.10">
    <property type="entry name" value="Mitochondrial carrier domain"/>
    <property type="match status" value="1"/>
</dbReference>
<dbReference type="InterPro" id="IPR018108">
    <property type="entry name" value="MCP_transmembrane"/>
</dbReference>
<feature type="compositionally biased region" description="Low complexity" evidence="6">
    <location>
        <begin position="67"/>
        <end position="81"/>
    </location>
</feature>
<accession>A0A8H7E8L1</accession>
<keyword evidence="3" id="KW-0496">Mitochondrion</keyword>
<comment type="subcellular location">
    <subcellularLocation>
        <location evidence="1">Membrane</location>
        <topology evidence="1">Multi-pass membrane protein</topology>
    </subcellularLocation>
</comment>
<dbReference type="Proteomes" id="UP000606974">
    <property type="component" value="Unassembled WGS sequence"/>
</dbReference>
<dbReference type="AlphaFoldDB" id="A0A8H7E8L1"/>
<name>A0A8H7E8L1_9EURO</name>
<dbReference type="InterPro" id="IPR023395">
    <property type="entry name" value="MCP_dom_sf"/>
</dbReference>
<sequence>MSFNTNTDIWFAGAFAAFTVDLLVYPLDTLKTRIQSPNYQTLYKTIPPPPPPLPPPPPVSPPPPSYPATRTSTPPSSAVSTKESAPSSS</sequence>
<keyword evidence="4" id="KW-1133">Transmembrane helix</keyword>
<evidence type="ECO:0000256" key="6">
    <source>
        <dbReference type="SAM" id="MobiDB-lite"/>
    </source>
</evidence>
<evidence type="ECO:0000256" key="1">
    <source>
        <dbReference type="ARBA" id="ARBA00004141"/>
    </source>
</evidence>
<proteinExistence type="predicted"/>
<feature type="region of interest" description="Disordered" evidence="6">
    <location>
        <begin position="41"/>
        <end position="89"/>
    </location>
</feature>
<dbReference type="OrthoDB" id="250329at2759"/>
<keyword evidence="5" id="KW-0472">Membrane</keyword>
<evidence type="ECO:0000256" key="2">
    <source>
        <dbReference type="ARBA" id="ARBA00022692"/>
    </source>
</evidence>
<organism evidence="7 8">
    <name type="scientific">Endocarpon pusillum</name>
    <dbReference type="NCBI Taxonomy" id="364733"/>
    <lineage>
        <taxon>Eukaryota</taxon>
        <taxon>Fungi</taxon>
        <taxon>Dikarya</taxon>
        <taxon>Ascomycota</taxon>
        <taxon>Pezizomycotina</taxon>
        <taxon>Eurotiomycetes</taxon>
        <taxon>Chaetothyriomycetidae</taxon>
        <taxon>Verrucariales</taxon>
        <taxon>Verrucariaceae</taxon>
        <taxon>Endocarpon</taxon>
    </lineage>
</organism>
<evidence type="ECO:0000313" key="7">
    <source>
        <dbReference type="EMBL" id="KAF7512455.1"/>
    </source>
</evidence>
<comment type="caution">
    <text evidence="7">The sequence shown here is derived from an EMBL/GenBank/DDBJ whole genome shotgun (WGS) entry which is preliminary data.</text>
</comment>
<dbReference type="SUPFAM" id="SSF103506">
    <property type="entry name" value="Mitochondrial carrier"/>
    <property type="match status" value="1"/>
</dbReference>
<evidence type="ECO:0000256" key="4">
    <source>
        <dbReference type="ARBA" id="ARBA00022989"/>
    </source>
</evidence>
<dbReference type="Pfam" id="PF00153">
    <property type="entry name" value="Mito_carr"/>
    <property type="match status" value="1"/>
</dbReference>
<dbReference type="EMBL" id="JAACFV010000012">
    <property type="protein sequence ID" value="KAF7512455.1"/>
    <property type="molecule type" value="Genomic_DNA"/>
</dbReference>
<protein>
    <submittedName>
        <fullName evidence="7">Uncharacterized protein</fullName>
    </submittedName>
</protein>